<organism evidence="3 4">
    <name type="scientific">Staphylococcus simiae CCM 7213 = CCUG 51256</name>
    <dbReference type="NCBI Taxonomy" id="911238"/>
    <lineage>
        <taxon>Bacteria</taxon>
        <taxon>Bacillati</taxon>
        <taxon>Bacillota</taxon>
        <taxon>Bacilli</taxon>
        <taxon>Bacillales</taxon>
        <taxon>Staphylococcaceae</taxon>
        <taxon>Staphylococcus</taxon>
    </lineage>
</organism>
<dbReference type="PANTHER" id="PTHR46211">
    <property type="entry name" value="GLYCEROPHOSPHORYL DIESTER PHOSPHODIESTERASE"/>
    <property type="match status" value="1"/>
</dbReference>
<gene>
    <name evidence="3" type="ORF">SS7213T_04175</name>
</gene>
<dbReference type="PATRIC" id="fig|911238.3.peg.688"/>
<dbReference type="Proteomes" id="UP000005413">
    <property type="component" value="Unassembled WGS sequence"/>
</dbReference>
<accession>G5JHA6</accession>
<dbReference type="PROSITE" id="PS51704">
    <property type="entry name" value="GP_PDE"/>
    <property type="match status" value="1"/>
</dbReference>
<protein>
    <submittedName>
        <fullName evidence="3">Putative glycerophosphoryl diester phosphodiesterase</fullName>
    </submittedName>
</protein>
<dbReference type="GO" id="GO:0006629">
    <property type="term" value="P:lipid metabolic process"/>
    <property type="evidence" value="ECO:0007669"/>
    <property type="project" value="InterPro"/>
</dbReference>
<keyword evidence="4" id="KW-1185">Reference proteome</keyword>
<feature type="transmembrane region" description="Helical" evidence="1">
    <location>
        <begin position="9"/>
        <end position="26"/>
    </location>
</feature>
<dbReference type="PANTHER" id="PTHR46211:SF7">
    <property type="entry name" value="GLYCEROPHOSPHODIESTER PHOSPHODIESTERASE"/>
    <property type="match status" value="1"/>
</dbReference>
<keyword evidence="1" id="KW-1133">Transmembrane helix</keyword>
<dbReference type="InterPro" id="IPR030395">
    <property type="entry name" value="GP_PDE_dom"/>
</dbReference>
<feature type="domain" description="GP-PDE" evidence="2">
    <location>
        <begin position="42"/>
        <end position="278"/>
    </location>
</feature>
<dbReference type="EMBL" id="AEUN01000307">
    <property type="protein sequence ID" value="EHJ08454.1"/>
    <property type="molecule type" value="Genomic_DNA"/>
</dbReference>
<keyword evidence="1" id="KW-0472">Membrane</keyword>
<dbReference type="InterPro" id="IPR017946">
    <property type="entry name" value="PLC-like_Pdiesterase_TIM-brl"/>
</dbReference>
<dbReference type="Gene3D" id="3.20.20.190">
    <property type="entry name" value="Phosphatidylinositol (PI) phosphodiesterase"/>
    <property type="match status" value="1"/>
</dbReference>
<dbReference type="GO" id="GO:0008081">
    <property type="term" value="F:phosphoric diester hydrolase activity"/>
    <property type="evidence" value="ECO:0007669"/>
    <property type="project" value="InterPro"/>
</dbReference>
<evidence type="ECO:0000313" key="4">
    <source>
        <dbReference type="Proteomes" id="UP000005413"/>
    </source>
</evidence>
<comment type="caution">
    <text evidence="3">The sequence shown here is derived from an EMBL/GenBank/DDBJ whole genome shotgun (WGS) entry which is preliminary data.</text>
</comment>
<name>G5JHA6_9STAP</name>
<sequence length="278" mass="31666">MDDINKRKIFTYIAILVGVLAIAIFLSSQSKSEIYEGTSKKPLIIAHRGASTYEPEHSYPSYDKAVNDMDVDYLELDLQETKDKNLIAMHDSKLDRTTNTKGNIKDFTIQQISKLKLKDDKNRNLTVPVFDDILDKYKGKTKFYIELKNAKANPGMAKLVADKLKKHGLLNSENVVIQSFDANALKEMHNIDSTIPLVKLMYDSEVPNLSDNSLDEYSEYCYAIGLSTKSVNQSIIDKIEKHHMQAHVFTVDNKDEYQKLKDMKVKGFFTNIGDDLVK</sequence>
<proteinExistence type="predicted"/>
<evidence type="ECO:0000313" key="3">
    <source>
        <dbReference type="EMBL" id="EHJ08454.1"/>
    </source>
</evidence>
<reference evidence="3 4" key="1">
    <citation type="journal article" date="2012" name="BMC Genomics">
        <title>Comparative genomic analysis of the genus Staphylococcus including Staphylococcus aureus and its newly described sister species Staphylococcus simiae.</title>
        <authorList>
            <person name="Suzuki H."/>
            <person name="Lefebure T."/>
            <person name="Pavinski Bitar P."/>
            <person name="Stanhope M.J."/>
        </authorList>
    </citation>
    <scope>NUCLEOTIDE SEQUENCE [LARGE SCALE GENOMIC DNA]</scope>
    <source>
        <strain evidence="3 4">CCM 7213</strain>
    </source>
</reference>
<evidence type="ECO:0000256" key="1">
    <source>
        <dbReference type="SAM" id="Phobius"/>
    </source>
</evidence>
<dbReference type="Pfam" id="PF03009">
    <property type="entry name" value="GDPD"/>
    <property type="match status" value="1"/>
</dbReference>
<dbReference type="AlphaFoldDB" id="G5JHA6"/>
<evidence type="ECO:0000259" key="2">
    <source>
        <dbReference type="PROSITE" id="PS51704"/>
    </source>
</evidence>
<dbReference type="SUPFAM" id="SSF51695">
    <property type="entry name" value="PLC-like phosphodiesterases"/>
    <property type="match status" value="1"/>
</dbReference>
<keyword evidence="1" id="KW-0812">Transmembrane</keyword>